<keyword evidence="1" id="KW-0175">Coiled coil</keyword>
<dbReference type="AlphaFoldDB" id="A0A1B4V7Y1"/>
<dbReference type="Proteomes" id="UP000218899">
    <property type="component" value="Chromosome"/>
</dbReference>
<dbReference type="RefSeq" id="WP_096462022.1">
    <property type="nucleotide sequence ID" value="NZ_AP014936.1"/>
</dbReference>
<feature type="compositionally biased region" description="Low complexity" evidence="2">
    <location>
        <begin position="118"/>
        <end position="134"/>
    </location>
</feature>
<gene>
    <name evidence="4" type="ORF">SVA_3091</name>
</gene>
<dbReference type="InterPro" id="IPR005498">
    <property type="entry name" value="T4SS_VirB10/TraB/TrbI"/>
</dbReference>
<sequence>MLKDSWRQFSPKTQRWLAVGVAVTVLGALVYVVAPADPGSKRAQERKERETVRHVLTDTDTRKVSLDSLSAQIQLLQRGNEEAKHKIERLERELGDARKSTTDAIADQMKRLREAAERGPATTPAGARPAAATPNPFAQTPLADYPRPPRTTREAGAGGFEVRVIGEDAAAGDAIRLAGAERDSRDYDVYLPAGSILSAVLITGVDAPTGLAARREPFPIMARANKEAILPNDFRADVRECFMIVGTYGDLSSERVFGRGETLSCVRTDGKVIETKLEGFMSGSDGKNGLRGRLVSRSGTVIARAALAGFLEGMSKVFGYQPVPVIATTPAQSVQYQQNYSSDAVRAAAYGGAGKSFERLAEYYMKLTDAIQPVLEIDSGRQIDFILTGPLRMRLRDE</sequence>
<dbReference type="CDD" id="cd16430">
    <property type="entry name" value="TraB"/>
    <property type="match status" value="1"/>
</dbReference>
<keyword evidence="3" id="KW-0472">Membrane</keyword>
<organism evidence="4 5">
    <name type="scientific">Sulfurifustis variabilis</name>
    <dbReference type="NCBI Taxonomy" id="1675686"/>
    <lineage>
        <taxon>Bacteria</taxon>
        <taxon>Pseudomonadati</taxon>
        <taxon>Pseudomonadota</taxon>
        <taxon>Gammaproteobacteria</taxon>
        <taxon>Acidiferrobacterales</taxon>
        <taxon>Acidiferrobacteraceae</taxon>
        <taxon>Sulfurifustis</taxon>
    </lineage>
</organism>
<evidence type="ECO:0000256" key="1">
    <source>
        <dbReference type="SAM" id="Coils"/>
    </source>
</evidence>
<dbReference type="Pfam" id="PF03743">
    <property type="entry name" value="TrbI"/>
    <property type="match status" value="1"/>
</dbReference>
<evidence type="ECO:0000256" key="3">
    <source>
        <dbReference type="SAM" id="Phobius"/>
    </source>
</evidence>
<keyword evidence="3" id="KW-0812">Transmembrane</keyword>
<accession>A0A1B4V7Y1</accession>
<reference evidence="4 5" key="1">
    <citation type="submission" date="2015-08" db="EMBL/GenBank/DDBJ databases">
        <title>Complete genome sequence of Sulfurifustis variabilis.</title>
        <authorList>
            <person name="Miura A."/>
            <person name="Kojima H."/>
            <person name="Fukui M."/>
        </authorList>
    </citation>
    <scope>NUCLEOTIDE SEQUENCE [LARGE SCALE GENOMIC DNA]</scope>
    <source>
        <strain evidence="5">skN76</strain>
    </source>
</reference>
<evidence type="ECO:0000256" key="2">
    <source>
        <dbReference type="SAM" id="MobiDB-lite"/>
    </source>
</evidence>
<feature type="transmembrane region" description="Helical" evidence="3">
    <location>
        <begin position="16"/>
        <end position="34"/>
    </location>
</feature>
<proteinExistence type="predicted"/>
<dbReference type="EMBL" id="AP014936">
    <property type="protein sequence ID" value="BAU49639.1"/>
    <property type="molecule type" value="Genomic_DNA"/>
</dbReference>
<evidence type="ECO:0000313" key="4">
    <source>
        <dbReference type="EMBL" id="BAU49639.1"/>
    </source>
</evidence>
<dbReference type="KEGG" id="sva:SVA_3091"/>
<name>A0A1B4V7Y1_9GAMM</name>
<keyword evidence="3" id="KW-1133">Transmembrane helix</keyword>
<keyword evidence="5" id="KW-1185">Reference proteome</keyword>
<evidence type="ECO:0000313" key="5">
    <source>
        <dbReference type="Proteomes" id="UP000218899"/>
    </source>
</evidence>
<feature type="region of interest" description="Disordered" evidence="2">
    <location>
        <begin position="115"/>
        <end position="157"/>
    </location>
</feature>
<feature type="coiled-coil region" evidence="1">
    <location>
        <begin position="66"/>
        <end position="100"/>
    </location>
</feature>
<protein>
    <submittedName>
        <fullName evidence="4">Conjugal transfer protein TraB</fullName>
    </submittedName>
</protein>